<protein>
    <submittedName>
        <fullName evidence="2">Uncharacterized protein</fullName>
    </submittedName>
</protein>
<reference evidence="3" key="2">
    <citation type="submission" date="2023-07" db="EMBL/GenBank/DDBJ databases">
        <title>Myceligenerans salitolerans sp. nov., a halotolerant actinomycete isolated from a salt lake in Xinjiang, China.</title>
        <authorList>
            <person name="Guan T."/>
        </authorList>
    </citation>
    <scope>NUCLEOTIDE SEQUENCE [LARGE SCALE GENOMIC DNA]</scope>
    <source>
        <strain evidence="3">XHU 5031</strain>
    </source>
</reference>
<proteinExistence type="predicted"/>
<dbReference type="EMBL" id="JAFMPK010000044">
    <property type="protein sequence ID" value="MBO0609828.1"/>
    <property type="molecule type" value="Genomic_DNA"/>
</dbReference>
<dbReference type="RefSeq" id="WP_207275741.1">
    <property type="nucleotide sequence ID" value="NZ_JAFMPK010000044.1"/>
</dbReference>
<reference evidence="2 3" key="1">
    <citation type="submission" date="2021-03" db="EMBL/GenBank/DDBJ databases">
        <authorList>
            <person name="Xin L."/>
        </authorList>
    </citation>
    <scope>NUCLEOTIDE SEQUENCE [LARGE SCALE GENOMIC DNA]</scope>
    <source>
        <strain evidence="2 3">XHU 5031</strain>
    </source>
</reference>
<dbReference type="Proteomes" id="UP000664617">
    <property type="component" value="Unassembled WGS sequence"/>
</dbReference>
<feature type="compositionally biased region" description="Basic and acidic residues" evidence="1">
    <location>
        <begin position="148"/>
        <end position="160"/>
    </location>
</feature>
<evidence type="ECO:0000313" key="2">
    <source>
        <dbReference type="EMBL" id="MBO0609828.1"/>
    </source>
</evidence>
<feature type="region of interest" description="Disordered" evidence="1">
    <location>
        <begin position="148"/>
        <end position="171"/>
    </location>
</feature>
<organism evidence="2 3">
    <name type="scientific">Myceligenerans salitolerans</name>
    <dbReference type="NCBI Taxonomy" id="1230528"/>
    <lineage>
        <taxon>Bacteria</taxon>
        <taxon>Bacillati</taxon>
        <taxon>Actinomycetota</taxon>
        <taxon>Actinomycetes</taxon>
        <taxon>Micrococcales</taxon>
        <taxon>Promicromonosporaceae</taxon>
        <taxon>Myceligenerans</taxon>
    </lineage>
</organism>
<gene>
    <name evidence="2" type="ORF">J0911_12410</name>
</gene>
<name>A0ABS3I9Z4_9MICO</name>
<accession>A0ABS3I9Z4</accession>
<comment type="caution">
    <text evidence="2">The sequence shown here is derived from an EMBL/GenBank/DDBJ whole genome shotgun (WGS) entry which is preliminary data.</text>
</comment>
<keyword evidence="3" id="KW-1185">Reference proteome</keyword>
<evidence type="ECO:0000256" key="1">
    <source>
        <dbReference type="SAM" id="MobiDB-lite"/>
    </source>
</evidence>
<evidence type="ECO:0000313" key="3">
    <source>
        <dbReference type="Proteomes" id="UP000664617"/>
    </source>
</evidence>
<sequence length="171" mass="18097">MHRRHRALLAVAVALAVSLLTIGVVRGVQENLRQDRSAEADDPAAGESGRAAVAWLVRAGEAARAELGERIDEGREVARTARAADTGALQALNEALSTAEAHHVAPPPVVPQATPTAGSVAAARAELESWVADLLWMSDELARNIRETERSHVEHRRGDGPDAPSSGTSDR</sequence>